<name>A0A0F0CQM3_9BACT</name>
<dbReference type="EMBL" id="JYNY01000105">
    <property type="protein sequence ID" value="KJJ85643.1"/>
    <property type="molecule type" value="Genomic_DNA"/>
</dbReference>
<dbReference type="AlphaFoldDB" id="A0A0F0CQM3"/>
<reference evidence="1 2" key="1">
    <citation type="submission" date="2015-02" db="EMBL/GenBank/DDBJ databases">
        <title>Single-cell genomics of uncultivated deep-branching MTB reveals a conserved set of magnetosome genes.</title>
        <authorList>
            <person name="Kolinko S."/>
            <person name="Richter M."/>
            <person name="Glockner F.O."/>
            <person name="Brachmann A."/>
            <person name="Schuler D."/>
        </authorList>
    </citation>
    <scope>NUCLEOTIDE SEQUENCE [LARGE SCALE GENOMIC DNA]</scope>
    <source>
        <strain evidence="1">SKK-01</strain>
    </source>
</reference>
<feature type="non-terminal residue" evidence="1">
    <location>
        <position position="1"/>
    </location>
</feature>
<sequence length="57" mass="6097">IPAALEHQGVLAETLQKACSIRKKITMLEPKKLLVSLVSNVEAALAAVRQLEESVAS</sequence>
<accession>A0A0F0CQM3</accession>
<gene>
    <name evidence="1" type="ORF">OMAG_000489</name>
</gene>
<evidence type="ECO:0000313" key="2">
    <source>
        <dbReference type="Proteomes" id="UP000033428"/>
    </source>
</evidence>
<evidence type="ECO:0000313" key="1">
    <source>
        <dbReference type="EMBL" id="KJJ85643.1"/>
    </source>
</evidence>
<keyword evidence="2" id="KW-1185">Reference proteome</keyword>
<protein>
    <submittedName>
        <fullName evidence="1">Uncharacterized protein</fullName>
    </submittedName>
</protein>
<organism evidence="1 2">
    <name type="scientific">Candidatus Omnitrophus magneticus</name>
    <dbReference type="NCBI Taxonomy" id="1609969"/>
    <lineage>
        <taxon>Bacteria</taxon>
        <taxon>Pseudomonadati</taxon>
        <taxon>Candidatus Omnitrophota</taxon>
        <taxon>Candidatus Omnitrophus</taxon>
    </lineage>
</organism>
<comment type="caution">
    <text evidence="1">The sequence shown here is derived from an EMBL/GenBank/DDBJ whole genome shotgun (WGS) entry which is preliminary data.</text>
</comment>
<proteinExistence type="predicted"/>
<dbReference type="Proteomes" id="UP000033428">
    <property type="component" value="Unassembled WGS sequence"/>
</dbReference>